<evidence type="ECO:0000313" key="1">
    <source>
        <dbReference type="EMBL" id="KZT20048.1"/>
    </source>
</evidence>
<organism evidence="1 2">
    <name type="scientific">Neolentinus lepideus HHB14362 ss-1</name>
    <dbReference type="NCBI Taxonomy" id="1314782"/>
    <lineage>
        <taxon>Eukaryota</taxon>
        <taxon>Fungi</taxon>
        <taxon>Dikarya</taxon>
        <taxon>Basidiomycota</taxon>
        <taxon>Agaricomycotina</taxon>
        <taxon>Agaricomycetes</taxon>
        <taxon>Gloeophyllales</taxon>
        <taxon>Gloeophyllaceae</taxon>
        <taxon>Neolentinus</taxon>
    </lineage>
</organism>
<proteinExistence type="predicted"/>
<feature type="non-terminal residue" evidence="1">
    <location>
        <position position="88"/>
    </location>
</feature>
<sequence>LLIGLSSDDINDWISTYQQDNHYTHVLEHLNDNSIKNKFQFPQYRLDTSGLIYFEDWEGHSHLCIPDSRKLEILDEVHNSQTESAHGG</sequence>
<keyword evidence="2" id="KW-1185">Reference proteome</keyword>
<dbReference type="OrthoDB" id="3245961at2759"/>
<gene>
    <name evidence="1" type="ORF">NEOLEDRAFT_1020238</name>
</gene>
<dbReference type="InParanoid" id="A0A165NSM1"/>
<dbReference type="AlphaFoldDB" id="A0A165NSM1"/>
<accession>A0A165NSM1</accession>
<dbReference type="Proteomes" id="UP000076761">
    <property type="component" value="Unassembled WGS sequence"/>
</dbReference>
<dbReference type="EMBL" id="KV425627">
    <property type="protein sequence ID" value="KZT20048.1"/>
    <property type="molecule type" value="Genomic_DNA"/>
</dbReference>
<feature type="non-terminal residue" evidence="1">
    <location>
        <position position="1"/>
    </location>
</feature>
<evidence type="ECO:0000313" key="2">
    <source>
        <dbReference type="Proteomes" id="UP000076761"/>
    </source>
</evidence>
<name>A0A165NSM1_9AGAM</name>
<reference evidence="1 2" key="1">
    <citation type="journal article" date="2016" name="Mol. Biol. Evol.">
        <title>Comparative Genomics of Early-Diverging Mushroom-Forming Fungi Provides Insights into the Origins of Lignocellulose Decay Capabilities.</title>
        <authorList>
            <person name="Nagy L.G."/>
            <person name="Riley R."/>
            <person name="Tritt A."/>
            <person name="Adam C."/>
            <person name="Daum C."/>
            <person name="Floudas D."/>
            <person name="Sun H."/>
            <person name="Yadav J.S."/>
            <person name="Pangilinan J."/>
            <person name="Larsson K.H."/>
            <person name="Matsuura K."/>
            <person name="Barry K."/>
            <person name="Labutti K."/>
            <person name="Kuo R."/>
            <person name="Ohm R.A."/>
            <person name="Bhattacharya S.S."/>
            <person name="Shirouzu T."/>
            <person name="Yoshinaga Y."/>
            <person name="Martin F.M."/>
            <person name="Grigoriev I.V."/>
            <person name="Hibbett D.S."/>
        </authorList>
    </citation>
    <scope>NUCLEOTIDE SEQUENCE [LARGE SCALE GENOMIC DNA]</scope>
    <source>
        <strain evidence="1 2">HHB14362 ss-1</strain>
    </source>
</reference>
<protein>
    <submittedName>
        <fullName evidence="1">Uncharacterized protein</fullName>
    </submittedName>
</protein>